<feature type="region of interest" description="Disordered" evidence="1">
    <location>
        <begin position="655"/>
        <end position="713"/>
    </location>
</feature>
<evidence type="ECO:0000256" key="1">
    <source>
        <dbReference type="SAM" id="MobiDB-lite"/>
    </source>
</evidence>
<gene>
    <name evidence="2" type="ORF">TeGR_g4030</name>
</gene>
<name>A0ABQ6MLL9_9STRA</name>
<evidence type="ECO:0008006" key="4">
    <source>
        <dbReference type="Google" id="ProtNLM"/>
    </source>
</evidence>
<proteinExistence type="predicted"/>
<accession>A0ABQ6MLL9</accession>
<evidence type="ECO:0000313" key="2">
    <source>
        <dbReference type="EMBL" id="GMI28769.1"/>
    </source>
</evidence>
<feature type="compositionally biased region" description="Basic and acidic residues" evidence="1">
    <location>
        <begin position="673"/>
        <end position="688"/>
    </location>
</feature>
<dbReference type="Proteomes" id="UP001165060">
    <property type="component" value="Unassembled WGS sequence"/>
</dbReference>
<feature type="non-terminal residue" evidence="2">
    <location>
        <position position="1"/>
    </location>
</feature>
<protein>
    <recommendedName>
        <fullName evidence="4">FACT complex subunit</fullName>
    </recommendedName>
</protein>
<keyword evidence="3" id="KW-1185">Reference proteome</keyword>
<sequence>EHADLPRRGTVRVKLSSLPHQLALVLQVALRDLSVVGGWWAGGSTLAMKTTANMSVSAIGHFKYSLEDRTIEVSCFGSTVLISRVLNALTRVRDAGYEGIKFEDLDLACDHTSTGEKERVFGIDEITEAAEEGKSFIKCKKCGLEHSIFDLYSFYTGKEPEAPKAKPEAKLSLPRWGSSKSTFGEDPGLLHLQKKLGEPNVDADAVQFACSANLKKLQGIFSEKSAAGRCKGIWLVYEEAGGTRTAYPLRCRLDADFVLAEDCSVDVTGQELEPSQAGSTTKIMEEVFRGIVRVLDILPDAEATFVSLLWSCADATRVKVKQATQDFHQVDHPETGRIWIHPGDYTDFTSSIALAVSKETAAVVRDQVESSRKAIEENRRENKIGFDAVTAAIGGLRGEVVSQGDQIKTSIEKSTNVIFQMHEVKKPRCFIILPYRLERDESGAARAADAEAANAWFGCFAGMASTATKLAKDPTVAGRQLLDDALKEVVGGAAGEDLFLYLVDEKSGQPVWDGEVYPVKISVRGKAAQDIVKKLMPAMNIGLKVAKVASSGATLARVFGIPAPSLSGEQLEKAAGFVGAMEEKSTVASFDYLQECVGDAQAGAGEGKKTKMRGAGLREFDRFLEKHDGKKVYEKLLERVRDGDEIIWRAPAGKKSGGMKKMLSRSSKNSSFAEREEGVAGKPAEEKPTSAAVAPKEGVAGKPAKEKPASAAVAPMASRKKSISLHDRVASIYEEMVGKEVPEDMKIAELVDACEAELGIAGRAGPSGGMAKRVKDIEDAMNGGDGGRGVRGGVGKGAGGGCGCVVA</sequence>
<reference evidence="2 3" key="1">
    <citation type="journal article" date="2023" name="Commun. Biol.">
        <title>Genome analysis of Parmales, the sister group of diatoms, reveals the evolutionary specialization of diatoms from phago-mixotrophs to photoautotrophs.</title>
        <authorList>
            <person name="Ban H."/>
            <person name="Sato S."/>
            <person name="Yoshikawa S."/>
            <person name="Yamada K."/>
            <person name="Nakamura Y."/>
            <person name="Ichinomiya M."/>
            <person name="Sato N."/>
            <person name="Blanc-Mathieu R."/>
            <person name="Endo H."/>
            <person name="Kuwata A."/>
            <person name="Ogata H."/>
        </authorList>
    </citation>
    <scope>NUCLEOTIDE SEQUENCE [LARGE SCALE GENOMIC DNA]</scope>
</reference>
<dbReference type="EMBL" id="BRYB01000375">
    <property type="protein sequence ID" value="GMI28769.1"/>
    <property type="molecule type" value="Genomic_DNA"/>
</dbReference>
<comment type="caution">
    <text evidence="2">The sequence shown here is derived from an EMBL/GenBank/DDBJ whole genome shotgun (WGS) entry which is preliminary data.</text>
</comment>
<organism evidence="2 3">
    <name type="scientific">Tetraparma gracilis</name>
    <dbReference type="NCBI Taxonomy" id="2962635"/>
    <lineage>
        <taxon>Eukaryota</taxon>
        <taxon>Sar</taxon>
        <taxon>Stramenopiles</taxon>
        <taxon>Ochrophyta</taxon>
        <taxon>Bolidophyceae</taxon>
        <taxon>Parmales</taxon>
        <taxon>Triparmaceae</taxon>
        <taxon>Tetraparma</taxon>
    </lineage>
</organism>
<feature type="compositionally biased region" description="Low complexity" evidence="1">
    <location>
        <begin position="659"/>
        <end position="668"/>
    </location>
</feature>
<evidence type="ECO:0000313" key="3">
    <source>
        <dbReference type="Proteomes" id="UP001165060"/>
    </source>
</evidence>